<evidence type="ECO:0000256" key="3">
    <source>
        <dbReference type="PIRSR" id="PIRSR000390-2"/>
    </source>
</evidence>
<proteinExistence type="inferred from homology"/>
<dbReference type="PANTHER" id="PTHR30244">
    <property type="entry name" value="TRANSAMINASE"/>
    <property type="match status" value="1"/>
</dbReference>
<keyword evidence="5" id="KW-0032">Aminotransferase</keyword>
<name>A0A2Z4IHG6_9BACT</name>
<evidence type="ECO:0000313" key="5">
    <source>
        <dbReference type="EMBL" id="AWW29863.1"/>
    </source>
</evidence>
<organism evidence="5 6">
    <name type="scientific">Echinicola strongylocentroti</name>
    <dbReference type="NCBI Taxonomy" id="1795355"/>
    <lineage>
        <taxon>Bacteria</taxon>
        <taxon>Pseudomonadati</taxon>
        <taxon>Bacteroidota</taxon>
        <taxon>Cytophagia</taxon>
        <taxon>Cytophagales</taxon>
        <taxon>Cyclobacteriaceae</taxon>
        <taxon>Echinicola</taxon>
    </lineage>
</organism>
<dbReference type="InterPro" id="IPR015424">
    <property type="entry name" value="PyrdxlP-dep_Trfase"/>
</dbReference>
<dbReference type="InterPro" id="IPR015421">
    <property type="entry name" value="PyrdxlP-dep_Trfase_major"/>
</dbReference>
<dbReference type="PANTHER" id="PTHR30244:SF34">
    <property type="entry name" value="DTDP-4-AMINO-4,6-DIDEOXYGALACTOSE TRANSAMINASE"/>
    <property type="match status" value="1"/>
</dbReference>
<keyword evidence="3 4" id="KW-0663">Pyridoxal phosphate</keyword>
<dbReference type="PIRSF" id="PIRSF000390">
    <property type="entry name" value="PLP_StrS"/>
    <property type="match status" value="1"/>
</dbReference>
<dbReference type="AlphaFoldDB" id="A0A2Z4IHG6"/>
<dbReference type="GO" id="GO:0000271">
    <property type="term" value="P:polysaccharide biosynthetic process"/>
    <property type="evidence" value="ECO:0007669"/>
    <property type="project" value="TreeGrafter"/>
</dbReference>
<protein>
    <submittedName>
        <fullName evidence="5">Pyridoxal phosphate-dependent aminotransferase</fullName>
    </submittedName>
</protein>
<accession>A0A2Z4IHG6</accession>
<dbReference type="Gene3D" id="3.40.640.10">
    <property type="entry name" value="Type I PLP-dependent aspartate aminotransferase-like (Major domain)"/>
    <property type="match status" value="1"/>
</dbReference>
<dbReference type="GO" id="GO:0008483">
    <property type="term" value="F:transaminase activity"/>
    <property type="evidence" value="ECO:0007669"/>
    <property type="project" value="UniProtKB-KW"/>
</dbReference>
<dbReference type="InterPro" id="IPR015422">
    <property type="entry name" value="PyrdxlP-dep_Trfase_small"/>
</dbReference>
<keyword evidence="6" id="KW-1185">Reference proteome</keyword>
<dbReference type="KEGG" id="est:DN752_06865"/>
<dbReference type="Pfam" id="PF01041">
    <property type="entry name" value="DegT_DnrJ_EryC1"/>
    <property type="match status" value="1"/>
</dbReference>
<dbReference type="SUPFAM" id="SSF53383">
    <property type="entry name" value="PLP-dependent transferases"/>
    <property type="match status" value="1"/>
</dbReference>
<dbReference type="OrthoDB" id="9810913at2"/>
<reference evidence="5 6" key="1">
    <citation type="submission" date="2018-06" db="EMBL/GenBank/DDBJ databases">
        <title>Echinicola strongylocentroti sp. nov., isolated from a sea urchin Strongylocentrotus intermedius.</title>
        <authorList>
            <person name="Bae S.S."/>
        </authorList>
    </citation>
    <scope>NUCLEOTIDE SEQUENCE [LARGE SCALE GENOMIC DNA]</scope>
    <source>
        <strain evidence="5 6">MEBiC08714</strain>
    </source>
</reference>
<comment type="similarity">
    <text evidence="1 4">Belongs to the DegT/DnrJ/EryC1 family.</text>
</comment>
<evidence type="ECO:0000313" key="6">
    <source>
        <dbReference type="Proteomes" id="UP000248688"/>
    </source>
</evidence>
<evidence type="ECO:0000256" key="2">
    <source>
        <dbReference type="PIRSR" id="PIRSR000390-1"/>
    </source>
</evidence>
<dbReference type="GO" id="GO:0030170">
    <property type="term" value="F:pyridoxal phosphate binding"/>
    <property type="evidence" value="ECO:0007669"/>
    <property type="project" value="TreeGrafter"/>
</dbReference>
<sequence>MGIIKLSEPDFKEDISGQVLDALDRKQVGYVGTYVDKFKDSLKQYLEITNLGLYSSGTASIHLALMLAGVNEGDEVICQSLTFAASVNPVRYLGAKPVFVGSETDTWNMCPRSLEAALEHRKRLGKRVKAIIPVHVFGMPAKMDAINEIANHYNVPVVEDAAEALGANINGRFCGTMGDYGIFSFNANKIITSGGGGALWAKRPEEINHADFLALQAKDPAIHYEHSQVGYNYAFSNLNAILGCSQFEQLHKKLAKRRENYAHYYAQLASYGLGFQEGEQLMDSNRWLTAVVFPKEEHVRELGRFLLANEVETRPIWKPMHLQPLYKELPYYGERVEEHLFFNGICLPSGSGLTIDQLAEVTFAVTKFCKKNKIDVSRSC</sequence>
<dbReference type="Gene3D" id="3.90.1150.10">
    <property type="entry name" value="Aspartate Aminotransferase, domain 1"/>
    <property type="match status" value="1"/>
</dbReference>
<evidence type="ECO:0000256" key="4">
    <source>
        <dbReference type="RuleBase" id="RU004508"/>
    </source>
</evidence>
<feature type="modified residue" description="N6-(pyridoxal phosphate)lysine" evidence="3">
    <location>
        <position position="189"/>
    </location>
</feature>
<gene>
    <name evidence="5" type="ORF">DN752_06865</name>
</gene>
<dbReference type="Proteomes" id="UP000248688">
    <property type="component" value="Chromosome"/>
</dbReference>
<feature type="active site" description="Proton acceptor" evidence="2">
    <location>
        <position position="189"/>
    </location>
</feature>
<dbReference type="CDD" id="cd00616">
    <property type="entry name" value="AHBA_syn"/>
    <property type="match status" value="1"/>
</dbReference>
<dbReference type="RefSeq" id="WP_112783260.1">
    <property type="nucleotide sequence ID" value="NZ_CP030041.1"/>
</dbReference>
<dbReference type="EMBL" id="CP030041">
    <property type="protein sequence ID" value="AWW29863.1"/>
    <property type="molecule type" value="Genomic_DNA"/>
</dbReference>
<keyword evidence="5" id="KW-0808">Transferase</keyword>
<dbReference type="InterPro" id="IPR000653">
    <property type="entry name" value="DegT/StrS_aminotransferase"/>
</dbReference>
<evidence type="ECO:0000256" key="1">
    <source>
        <dbReference type="ARBA" id="ARBA00037999"/>
    </source>
</evidence>